<dbReference type="GO" id="GO:0006457">
    <property type="term" value="P:protein folding"/>
    <property type="evidence" value="ECO:0007669"/>
    <property type="project" value="UniProtKB-UniRule"/>
</dbReference>
<comment type="function">
    <text evidence="2 12">Plays a major role in protein secretion by helping the post-translocational extracellular folding of several secreted proteins.</text>
</comment>
<dbReference type="Pfam" id="PF00639">
    <property type="entry name" value="Rotamase"/>
    <property type="match status" value="1"/>
</dbReference>
<dbReference type="PROSITE" id="PS50198">
    <property type="entry name" value="PPIC_PPIASE_2"/>
    <property type="match status" value="1"/>
</dbReference>
<evidence type="ECO:0000256" key="11">
    <source>
        <dbReference type="ARBA" id="ARBA00023288"/>
    </source>
</evidence>
<dbReference type="SUPFAM" id="SSF54534">
    <property type="entry name" value="FKBP-like"/>
    <property type="match status" value="1"/>
</dbReference>
<dbReference type="PANTHER" id="PTHR47245:SF1">
    <property type="entry name" value="FOLDASE PROTEIN PRSA"/>
    <property type="match status" value="1"/>
</dbReference>
<dbReference type="eggNOG" id="COG0760">
    <property type="taxonomic scope" value="Bacteria"/>
</dbReference>
<evidence type="ECO:0000256" key="2">
    <source>
        <dbReference type="ARBA" id="ARBA00003828"/>
    </source>
</evidence>
<evidence type="ECO:0000256" key="4">
    <source>
        <dbReference type="ARBA" id="ARBA00006071"/>
    </source>
</evidence>
<evidence type="ECO:0000256" key="7">
    <source>
        <dbReference type="ARBA" id="ARBA00023110"/>
    </source>
</evidence>
<dbReference type="NCBIfam" id="NF002361">
    <property type="entry name" value="PRK01326.1"/>
    <property type="match status" value="1"/>
</dbReference>
<feature type="chain" id="PRO_5039053121" description="Foldase protein PrsA" evidence="14">
    <location>
        <begin position="20"/>
        <end position="341"/>
    </location>
</feature>
<evidence type="ECO:0000256" key="9">
    <source>
        <dbReference type="ARBA" id="ARBA00023139"/>
    </source>
</evidence>
<evidence type="ECO:0000313" key="17">
    <source>
        <dbReference type="Proteomes" id="UP000006459"/>
    </source>
</evidence>
<evidence type="ECO:0000256" key="10">
    <source>
        <dbReference type="ARBA" id="ARBA00023235"/>
    </source>
</evidence>
<protein>
    <recommendedName>
        <fullName evidence="12">Foldase protein PrsA</fullName>
        <ecNumber evidence="12">5.2.1.8</ecNumber>
    </recommendedName>
</protein>
<dbReference type="EC" id="5.2.1.8" evidence="12"/>
<comment type="catalytic activity">
    <reaction evidence="1 12">
        <text>[protein]-peptidylproline (omega=180) = [protein]-peptidylproline (omega=0)</text>
        <dbReference type="Rhea" id="RHEA:16237"/>
        <dbReference type="Rhea" id="RHEA-COMP:10747"/>
        <dbReference type="Rhea" id="RHEA-COMP:10748"/>
        <dbReference type="ChEBI" id="CHEBI:83833"/>
        <dbReference type="ChEBI" id="CHEBI:83834"/>
        <dbReference type="EC" id="5.2.1.8"/>
    </reaction>
</comment>
<sequence length="341" mass="36971">MKKKIFAGAVTLLSVAVLAACSNSEGKDIVTMKGNTITVNEFYDQVKNNGAAQQVLLQMTIKEVFGEKYGKNVTDKEVNEAFDKMKTAYGTSFAQVLAQSGLTEETYKDQIRTNKLVEYAVKKAAEKELTDENYKAAFENYTPEVTAQIIKIDSEDKAKEVLEKTKAEGADFSQIAKENSTDTATKDKGGEIKFDSSSTDVPDAVKKAAFALEENSVSDLVTVQNSQYSASYYIVKLVKKSEKSSNWKDYKDNLKKIIVAQKENDTSFIQSVVAQELKEANIKVKDDAFQSLFAQYIETTGSSSSASSSEASSNATSSSDSAESSSAAESSSTEASSSAAE</sequence>
<dbReference type="HOGENOM" id="CLU_034646_6_0_9"/>
<evidence type="ECO:0000256" key="13">
    <source>
        <dbReference type="SAM" id="MobiDB-lite"/>
    </source>
</evidence>
<dbReference type="AlphaFoldDB" id="F3UWC4"/>
<accession>F3UWC4</accession>
<keyword evidence="6 12" id="KW-0732">Signal</keyword>
<dbReference type="PROSITE" id="PS51257">
    <property type="entry name" value="PROKAR_LIPOPROTEIN"/>
    <property type="match status" value="1"/>
</dbReference>
<evidence type="ECO:0000256" key="6">
    <source>
        <dbReference type="ARBA" id="ARBA00022729"/>
    </source>
</evidence>
<dbReference type="PANTHER" id="PTHR47245">
    <property type="entry name" value="PEPTIDYLPROLYL ISOMERASE"/>
    <property type="match status" value="1"/>
</dbReference>
<evidence type="ECO:0000256" key="12">
    <source>
        <dbReference type="HAMAP-Rule" id="MF_01145"/>
    </source>
</evidence>
<keyword evidence="9 12" id="KW-0564">Palmitate</keyword>
<dbReference type="GO" id="GO:0005886">
    <property type="term" value="C:plasma membrane"/>
    <property type="evidence" value="ECO:0007669"/>
    <property type="project" value="UniProtKB-SubCell"/>
</dbReference>
<keyword evidence="10 12" id="KW-0413">Isomerase</keyword>
<dbReference type="InterPro" id="IPR046357">
    <property type="entry name" value="PPIase_dom_sf"/>
</dbReference>
<feature type="domain" description="PpiC" evidence="15">
    <location>
        <begin position="142"/>
        <end position="239"/>
    </location>
</feature>
<evidence type="ECO:0000259" key="15">
    <source>
        <dbReference type="PROSITE" id="PS50198"/>
    </source>
</evidence>
<name>F3UWC4_STRSA</name>
<keyword evidence="11 12" id="KW-0449">Lipoprotein</keyword>
<evidence type="ECO:0000256" key="1">
    <source>
        <dbReference type="ARBA" id="ARBA00000971"/>
    </source>
</evidence>
<keyword evidence="5 12" id="KW-1003">Cell membrane</keyword>
<comment type="caution">
    <text evidence="16">The sequence shown here is derived from an EMBL/GenBank/DDBJ whole genome shotgun (WGS) entry which is preliminary data.</text>
</comment>
<feature type="signal peptide" evidence="14">
    <location>
        <begin position="1"/>
        <end position="19"/>
    </location>
</feature>
<evidence type="ECO:0000256" key="8">
    <source>
        <dbReference type="ARBA" id="ARBA00023136"/>
    </source>
</evidence>
<dbReference type="InterPro" id="IPR023059">
    <property type="entry name" value="Foldase_PrsA"/>
</dbReference>
<proteinExistence type="inferred from homology"/>
<dbReference type="RefSeq" id="WP_002932886.1">
    <property type="nucleotide sequence ID" value="NZ_GL890985.1"/>
</dbReference>
<feature type="compositionally biased region" description="Low complexity" evidence="13">
    <location>
        <begin position="302"/>
        <end position="341"/>
    </location>
</feature>
<keyword evidence="8 12" id="KW-0472">Membrane</keyword>
<dbReference type="Proteomes" id="UP000006459">
    <property type="component" value="Unassembled WGS sequence"/>
</dbReference>
<gene>
    <name evidence="16" type="primary">prsA2</name>
    <name evidence="12" type="synonym">prsA</name>
    <name evidence="16" type="ORF">HMPREF9380_0812</name>
</gene>
<dbReference type="InterPro" id="IPR027304">
    <property type="entry name" value="Trigger_fact/SurA_dom_sf"/>
</dbReference>
<evidence type="ECO:0000313" key="16">
    <source>
        <dbReference type="EMBL" id="EGJ40419.1"/>
    </source>
</evidence>
<feature type="region of interest" description="Disordered" evidence="13">
    <location>
        <begin position="300"/>
        <end position="341"/>
    </location>
</feature>
<comment type="similarity">
    <text evidence="4 12">Belongs to the PrsA family.</text>
</comment>
<evidence type="ECO:0000256" key="14">
    <source>
        <dbReference type="SAM" id="SignalP"/>
    </source>
</evidence>
<evidence type="ECO:0000256" key="5">
    <source>
        <dbReference type="ARBA" id="ARBA00022475"/>
    </source>
</evidence>
<dbReference type="InterPro" id="IPR050245">
    <property type="entry name" value="PrsA_foldase"/>
</dbReference>
<dbReference type="Gene3D" id="1.10.4030.10">
    <property type="entry name" value="Porin chaperone SurA, peptide-binding domain"/>
    <property type="match status" value="1"/>
</dbReference>
<dbReference type="HAMAP" id="MF_01145">
    <property type="entry name" value="Foldase_PrsA"/>
    <property type="match status" value="1"/>
</dbReference>
<dbReference type="GO" id="GO:0003755">
    <property type="term" value="F:peptidyl-prolyl cis-trans isomerase activity"/>
    <property type="evidence" value="ECO:0007669"/>
    <property type="project" value="UniProtKB-UniRule"/>
</dbReference>
<keyword evidence="7 12" id="KW-0697">Rotamase</keyword>
<evidence type="ECO:0000256" key="3">
    <source>
        <dbReference type="ARBA" id="ARBA00004193"/>
    </source>
</evidence>
<dbReference type="EMBL" id="AFFO01000007">
    <property type="protein sequence ID" value="EGJ40419.1"/>
    <property type="molecule type" value="Genomic_DNA"/>
</dbReference>
<dbReference type="Gene3D" id="3.10.50.40">
    <property type="match status" value="1"/>
</dbReference>
<organism evidence="16 17">
    <name type="scientific">Streptococcus sanguinis SK49</name>
    <dbReference type="NCBI Taxonomy" id="888808"/>
    <lineage>
        <taxon>Bacteria</taxon>
        <taxon>Bacillati</taxon>
        <taxon>Bacillota</taxon>
        <taxon>Bacilli</taxon>
        <taxon>Lactobacillales</taxon>
        <taxon>Streptococcaceae</taxon>
        <taxon>Streptococcus</taxon>
    </lineage>
</organism>
<reference evidence="16 17" key="1">
    <citation type="submission" date="2011-03" db="EMBL/GenBank/DDBJ databases">
        <authorList>
            <person name="Muzny D."/>
            <person name="Qin X."/>
            <person name="Deng J."/>
            <person name="Jiang H."/>
            <person name="Liu Y."/>
            <person name="Qu J."/>
            <person name="Song X.-Z."/>
            <person name="Zhang L."/>
            <person name="Thornton R."/>
            <person name="Coyle M."/>
            <person name="Francisco L."/>
            <person name="Jackson L."/>
            <person name="Javaid M."/>
            <person name="Korchina V."/>
            <person name="Kovar C."/>
            <person name="Mata R."/>
            <person name="Mathew T."/>
            <person name="Ngo R."/>
            <person name="Nguyen L."/>
            <person name="Nguyen N."/>
            <person name="Okwuonu G."/>
            <person name="Ongeri F."/>
            <person name="Pham C."/>
            <person name="Simmons D."/>
            <person name="Wilczek-Boney K."/>
            <person name="Hale W."/>
            <person name="Jakkamsetti A."/>
            <person name="Pham P."/>
            <person name="Ruth R."/>
            <person name="San Lucas F."/>
            <person name="Warren J."/>
            <person name="Zhang J."/>
            <person name="Zhao Z."/>
            <person name="Zhou C."/>
            <person name="Zhu D."/>
            <person name="Lee S."/>
            <person name="Bess C."/>
            <person name="Blankenburg K."/>
            <person name="Forbes L."/>
            <person name="Fu Q."/>
            <person name="Gubbala S."/>
            <person name="Hirani K."/>
            <person name="Jayaseelan J.C."/>
            <person name="Lara F."/>
            <person name="Munidasa M."/>
            <person name="Palculict T."/>
            <person name="Patil S."/>
            <person name="Pu L.-L."/>
            <person name="Saada N."/>
            <person name="Tang L."/>
            <person name="Weissenberger G."/>
            <person name="Zhu Y."/>
            <person name="Hemphill L."/>
            <person name="Shang Y."/>
            <person name="Youmans B."/>
            <person name="Ayvaz T."/>
            <person name="Ross M."/>
            <person name="Santibanez J."/>
            <person name="Aqrawi P."/>
            <person name="Gross S."/>
            <person name="Joshi V."/>
            <person name="Fowler G."/>
            <person name="Nazareth L."/>
            <person name="Reid J."/>
            <person name="Worley K."/>
            <person name="Petrosino J."/>
            <person name="Highlander S."/>
            <person name="Gibbs R."/>
        </authorList>
    </citation>
    <scope>NUCLEOTIDE SEQUENCE [LARGE SCALE GENOMIC DNA]</scope>
    <source>
        <strain evidence="16 17">SK49</strain>
    </source>
</reference>
<dbReference type="SUPFAM" id="SSF109998">
    <property type="entry name" value="Triger factor/SurA peptide-binding domain-like"/>
    <property type="match status" value="1"/>
</dbReference>
<dbReference type="PATRIC" id="fig|888808.3.peg.799"/>
<comment type="subcellular location">
    <subcellularLocation>
        <location evidence="3 12">Cell membrane</location>
        <topology evidence="3 12">Lipid-anchor</topology>
    </subcellularLocation>
</comment>
<dbReference type="InterPro" id="IPR000297">
    <property type="entry name" value="PPIase_PpiC"/>
</dbReference>